<keyword evidence="2" id="KW-1185">Reference proteome</keyword>
<dbReference type="EMBL" id="JARBHB010000017">
    <property type="protein sequence ID" value="KAJ8865771.1"/>
    <property type="molecule type" value="Genomic_DNA"/>
</dbReference>
<gene>
    <name evidence="1" type="ORF">PR048_033293</name>
</gene>
<protein>
    <submittedName>
        <fullName evidence="1">Uncharacterized protein</fullName>
    </submittedName>
</protein>
<dbReference type="Proteomes" id="UP001159363">
    <property type="component" value="Chromosome 16"/>
</dbReference>
<sequence length="257" mass="29533">MNDLTHPMKLFPFCIIIYAVLIRPTFTKCRFFWMDDLARTKNITVVEMLVKWFYSECSNNDITRVQLIFPVVSRFFIPPDRVFGRIEKIFKKRETIISPQEYHTILEEYGTVKTVDEEVPVCDWKSAVGGVIKPPSQLHFKFASAKMITLTKSETGNNILVKEEVNYMVDTGVYKTILKHGRNIQSILPYVLPIGVPIKPSKCTDVDKLLTKHFGADWGSMENLEFYQNVIDTRQGSFDEGAEEMPSVIDDLECSSV</sequence>
<name>A0ABQ9G426_9NEOP</name>
<evidence type="ECO:0000313" key="2">
    <source>
        <dbReference type="Proteomes" id="UP001159363"/>
    </source>
</evidence>
<reference evidence="1 2" key="1">
    <citation type="submission" date="2023-02" db="EMBL/GenBank/DDBJ databases">
        <title>LHISI_Scaffold_Assembly.</title>
        <authorList>
            <person name="Stuart O.P."/>
            <person name="Cleave R."/>
            <person name="Magrath M.J.L."/>
            <person name="Mikheyev A.S."/>
        </authorList>
    </citation>
    <scope>NUCLEOTIDE SEQUENCE [LARGE SCALE GENOMIC DNA]</scope>
    <source>
        <strain evidence="1">Daus_M_001</strain>
        <tissue evidence="1">Leg muscle</tissue>
    </source>
</reference>
<comment type="caution">
    <text evidence="1">The sequence shown here is derived from an EMBL/GenBank/DDBJ whole genome shotgun (WGS) entry which is preliminary data.</text>
</comment>
<proteinExistence type="predicted"/>
<evidence type="ECO:0000313" key="1">
    <source>
        <dbReference type="EMBL" id="KAJ8865771.1"/>
    </source>
</evidence>
<organism evidence="1 2">
    <name type="scientific">Dryococelus australis</name>
    <dbReference type="NCBI Taxonomy" id="614101"/>
    <lineage>
        <taxon>Eukaryota</taxon>
        <taxon>Metazoa</taxon>
        <taxon>Ecdysozoa</taxon>
        <taxon>Arthropoda</taxon>
        <taxon>Hexapoda</taxon>
        <taxon>Insecta</taxon>
        <taxon>Pterygota</taxon>
        <taxon>Neoptera</taxon>
        <taxon>Polyneoptera</taxon>
        <taxon>Phasmatodea</taxon>
        <taxon>Verophasmatodea</taxon>
        <taxon>Anareolatae</taxon>
        <taxon>Phasmatidae</taxon>
        <taxon>Eurycanthinae</taxon>
        <taxon>Dryococelus</taxon>
    </lineage>
</organism>
<accession>A0ABQ9G426</accession>